<reference evidence="3" key="1">
    <citation type="submission" date="2025-08" db="UniProtKB">
        <authorList>
            <consortium name="RefSeq"/>
        </authorList>
    </citation>
    <scope>IDENTIFICATION</scope>
    <source>
        <tissue evidence="3">Leaf</tissue>
    </source>
</reference>
<sequence>MHRACDRNERAYLHQFQTQNHHGSAMLEDVRAITTFSLGKFLVIPGLALSFFYTFLYNLPCHKASDLCSPFEVIWSSSPITTDYPTNVSHIKFVLVGSLKTWKQRRAYTEAWWGPNENRGNIFLDSPPSEEFLPWPETSPHFQVNEDATKVAVYPKLANPFEARIFRSVLDSFRLGDNKDVRWFVMADDDTLFFVDNLVEAVISNFLFFFDMAYGGAGYALSYSLVEELAPLMDDCLDRYPFMHTSDYLSFSCLSDLGIGLTVERGMLSSHPQSPIVTLHHFDNIDPLSSSKNRTESMDHLMEAAKVDQSRLAQQTICYHRPKNWSFSVSWGYSAHL</sequence>
<dbReference type="PANTHER" id="PTHR10811">
    <property type="entry name" value="FRINGE-RELATED"/>
    <property type="match status" value="1"/>
</dbReference>
<dbReference type="Gene3D" id="3.90.550.50">
    <property type="match status" value="1"/>
</dbReference>
<keyword evidence="1" id="KW-0472">Membrane</keyword>
<dbReference type="RefSeq" id="XP_021278536.1">
    <property type="nucleotide sequence ID" value="XM_021422861.1"/>
</dbReference>
<evidence type="ECO:0000313" key="3">
    <source>
        <dbReference type="RefSeq" id="XP_021278536.1"/>
    </source>
</evidence>
<name>A0A6J0ZVD2_9ROSI</name>
<protein>
    <submittedName>
        <fullName evidence="3">Uncharacterized protein LOC110412330</fullName>
    </submittedName>
</protein>
<dbReference type="AlphaFoldDB" id="A0A6J0ZVD2"/>
<evidence type="ECO:0000313" key="2">
    <source>
        <dbReference type="Proteomes" id="UP000504621"/>
    </source>
</evidence>
<keyword evidence="2" id="KW-1185">Reference proteome</keyword>
<accession>A0A6J0ZVD2</accession>
<dbReference type="OrthoDB" id="414175at2759"/>
<dbReference type="Pfam" id="PF04646">
    <property type="entry name" value="DUF604"/>
    <property type="match status" value="1"/>
</dbReference>
<dbReference type="GeneID" id="110412330"/>
<feature type="transmembrane region" description="Helical" evidence="1">
    <location>
        <begin position="41"/>
        <end position="59"/>
    </location>
</feature>
<proteinExistence type="predicted"/>
<dbReference type="InterPro" id="IPR006740">
    <property type="entry name" value="DUF604"/>
</dbReference>
<gene>
    <name evidence="3" type="primary">LOC110412330</name>
</gene>
<keyword evidence="1" id="KW-1133">Transmembrane helix</keyword>
<evidence type="ECO:0000256" key="1">
    <source>
        <dbReference type="SAM" id="Phobius"/>
    </source>
</evidence>
<organism evidence="2 3">
    <name type="scientific">Herrania umbratica</name>
    <dbReference type="NCBI Taxonomy" id="108875"/>
    <lineage>
        <taxon>Eukaryota</taxon>
        <taxon>Viridiplantae</taxon>
        <taxon>Streptophyta</taxon>
        <taxon>Embryophyta</taxon>
        <taxon>Tracheophyta</taxon>
        <taxon>Spermatophyta</taxon>
        <taxon>Magnoliopsida</taxon>
        <taxon>eudicotyledons</taxon>
        <taxon>Gunneridae</taxon>
        <taxon>Pentapetalae</taxon>
        <taxon>rosids</taxon>
        <taxon>malvids</taxon>
        <taxon>Malvales</taxon>
        <taxon>Malvaceae</taxon>
        <taxon>Byttnerioideae</taxon>
        <taxon>Herrania</taxon>
    </lineage>
</organism>
<keyword evidence="1" id="KW-0812">Transmembrane</keyword>
<dbReference type="Proteomes" id="UP000504621">
    <property type="component" value="Unplaced"/>
</dbReference>